<name>A0AC61L4F7_9EURY</name>
<reference evidence="1" key="1">
    <citation type="submission" date="2018-01" db="EMBL/GenBank/DDBJ databases">
        <authorList>
            <person name="Krukenberg V."/>
        </authorList>
    </citation>
    <scope>NUCLEOTIDE SEQUENCE</scope>
    <source>
        <strain evidence="1">E20ANME2</strain>
    </source>
</reference>
<organism evidence="1 2">
    <name type="scientific">Candidatus Methanogaster sp</name>
    <dbReference type="NCBI Taxonomy" id="3386292"/>
    <lineage>
        <taxon>Archaea</taxon>
        <taxon>Methanobacteriati</taxon>
        <taxon>Methanobacteriota</taxon>
        <taxon>Stenosarchaea group</taxon>
        <taxon>Methanomicrobia</taxon>
        <taxon>Methanosarcinales</taxon>
        <taxon>ANME-2 cluster</taxon>
        <taxon>Candidatus Methanogasteraceae</taxon>
        <taxon>Candidatus Methanogaster</taxon>
    </lineage>
</organism>
<evidence type="ECO:0000313" key="1">
    <source>
        <dbReference type="EMBL" id="PXF61162.1"/>
    </source>
</evidence>
<comment type="caution">
    <text evidence="1">The sequence shown here is derived from an EMBL/GenBank/DDBJ whole genome shotgun (WGS) entry which is preliminary data.</text>
</comment>
<evidence type="ECO:0000313" key="2">
    <source>
        <dbReference type="Proteomes" id="UP000248329"/>
    </source>
</evidence>
<proteinExistence type="predicted"/>
<accession>A0AC61L4F7</accession>
<gene>
    <name evidence="1" type="ORF">C4B59_05280</name>
</gene>
<dbReference type="EMBL" id="PQXF01000007">
    <property type="protein sequence ID" value="PXF61162.1"/>
    <property type="molecule type" value="Genomic_DNA"/>
</dbReference>
<sequence length="357" mass="39625">MPNTERQLTLTIGGPDVEDGKIPLAALAGKLNALQKTLFNVALARSGGPVAQRGNWSKRIIASCELLFCESRKGSLTVVAEIPPPSSVQTTLSGTEVDEGLRALDTLRQVTVSISAGDSSNLVSIMPDGGARLRAIKSIEALCPRDTDDFWVSLGNGSGKTYARLTSESRSFIQQIFEDDDVVEVQTISGDLVEIRVLAGRRHIVIRRQQREIVCYYPTEIEETITQLVAGSIVEVKGRAQLGDDGAVRQIDEVLDVSTIDLSPFRTSSFHFNDRRFILREPVICSPEYRNNLWVYECPRYGLHAFSEDRQEALRQLGEEFAFLYEGLIDEPDEKLTPDAIELRDLLKADSVRVEEI</sequence>
<dbReference type="Proteomes" id="UP000248329">
    <property type="component" value="Unassembled WGS sequence"/>
</dbReference>
<protein>
    <submittedName>
        <fullName evidence="1">Uncharacterized protein</fullName>
    </submittedName>
</protein>